<organism evidence="3">
    <name type="scientific">marine sediment metagenome</name>
    <dbReference type="NCBI Taxonomy" id="412755"/>
    <lineage>
        <taxon>unclassified sequences</taxon>
        <taxon>metagenomes</taxon>
        <taxon>ecological metagenomes</taxon>
    </lineage>
</organism>
<dbReference type="GO" id="GO:0035591">
    <property type="term" value="F:signaling adaptor activity"/>
    <property type="evidence" value="ECO:0007669"/>
    <property type="project" value="TreeGrafter"/>
</dbReference>
<dbReference type="AlphaFoldDB" id="X1G8W3"/>
<evidence type="ECO:0000256" key="2">
    <source>
        <dbReference type="ARBA" id="ARBA00022737"/>
    </source>
</evidence>
<keyword evidence="1" id="KW-0433">Leucine-rich repeat</keyword>
<evidence type="ECO:0000313" key="3">
    <source>
        <dbReference type="EMBL" id="GAH53667.1"/>
    </source>
</evidence>
<reference evidence="3" key="1">
    <citation type="journal article" date="2014" name="Front. Microbiol.">
        <title>High frequency of phylogenetically diverse reductive dehalogenase-homologous genes in deep subseafloor sedimentary metagenomes.</title>
        <authorList>
            <person name="Kawai M."/>
            <person name="Futagami T."/>
            <person name="Toyoda A."/>
            <person name="Takaki Y."/>
            <person name="Nishi S."/>
            <person name="Hori S."/>
            <person name="Arai W."/>
            <person name="Tsubouchi T."/>
            <person name="Morono Y."/>
            <person name="Uchiyama I."/>
            <person name="Ito T."/>
            <person name="Fujiyama A."/>
            <person name="Inagaki F."/>
            <person name="Takami H."/>
        </authorList>
    </citation>
    <scope>NUCLEOTIDE SEQUENCE</scope>
    <source>
        <strain evidence="3">Expedition CK06-06</strain>
    </source>
</reference>
<sequence>MKTKIKVWLFILAVGLLSQCKKEPLAKVTIPDDNFLNALIEQGVDSNGDGIITPFEAYKVTFLDVSGESISDLTGIEAFVNLDWLLCSNNQLTTLDVSNNYALDELDCSNNQLTTLDVSNNTALIKLEC</sequence>
<dbReference type="PANTHER" id="PTHR47566:SF1">
    <property type="entry name" value="PROTEIN NUD1"/>
    <property type="match status" value="1"/>
</dbReference>
<dbReference type="PANTHER" id="PTHR47566">
    <property type="match status" value="1"/>
</dbReference>
<gene>
    <name evidence="3" type="ORF">S03H2_34174</name>
</gene>
<protein>
    <submittedName>
        <fullName evidence="3">Uncharacterized protein</fullName>
    </submittedName>
</protein>
<comment type="caution">
    <text evidence="3">The sequence shown here is derived from an EMBL/GenBank/DDBJ whole genome shotgun (WGS) entry which is preliminary data.</text>
</comment>
<evidence type="ECO:0000256" key="1">
    <source>
        <dbReference type="ARBA" id="ARBA00022614"/>
    </source>
</evidence>
<feature type="non-terminal residue" evidence="3">
    <location>
        <position position="129"/>
    </location>
</feature>
<dbReference type="SUPFAM" id="SSF52075">
    <property type="entry name" value="Outer arm dynein light chain 1"/>
    <property type="match status" value="1"/>
</dbReference>
<accession>X1G8W3</accession>
<name>X1G8W3_9ZZZZ</name>
<dbReference type="EMBL" id="BARU01020837">
    <property type="protein sequence ID" value="GAH53667.1"/>
    <property type="molecule type" value="Genomic_DNA"/>
</dbReference>
<keyword evidence="2" id="KW-0677">Repeat</keyword>
<dbReference type="InterPro" id="IPR052574">
    <property type="entry name" value="CDIRP"/>
</dbReference>
<dbReference type="InterPro" id="IPR032675">
    <property type="entry name" value="LRR_dom_sf"/>
</dbReference>
<dbReference type="Gene3D" id="3.80.10.10">
    <property type="entry name" value="Ribonuclease Inhibitor"/>
    <property type="match status" value="1"/>
</dbReference>
<proteinExistence type="predicted"/>